<sequence length="537" mass="58828">MSRRGFVLGGAGMLAGLPGCGRLPWRSVVPEVSRPGMEAGHMLRDAGAIPAPSGEVRAGTVILGSGIAALSAAWKLARAGRKDFLVLSGPEFSGNAAGGRFGDLPYPCGAHYLPLPSLESSHVREMLADLGVILRGAQTARPYFDERCIVHAPDERLYFRGSWQDGFMPSQGLSPEEAQEHKHFLDLVQDLKTRRGNDGRKLFAVPVALSSRDPAWTALDGKTFRTWLLEQGYRSATLHWYLDYVCRDEYGARHDKISAWAGLHYFASRGGQAENASDGAVLTWPDGLQALARGLKERILQVHPAAFMDGMAMRLDETAGGVEVLCLQAEGASRRALRIRADRAISAMPLFVASRIADLRRFGFDARDHLPSYAPWTVANFLMDGFPPEDAGVPLAWDNVVYQGRGLGYVVSTHQDLRVAMPPKTVFSAYHALSARDPAQVRDWLAKCGTEELFEEVAGDLQQVYGWQLRRFIEAVSITVRGHAMASPLPGYLSNRGLQALRETDGRVLFAHADLSGYSVFEEAAWWGVRAAERILG</sequence>
<dbReference type="SUPFAM" id="SSF51905">
    <property type="entry name" value="FAD/NAD(P)-binding domain"/>
    <property type="match status" value="1"/>
</dbReference>
<comment type="caution">
    <text evidence="1">The sequence shown here is derived from an EMBL/GenBank/DDBJ whole genome shotgun (WGS) entry which is preliminary data.</text>
</comment>
<accession>A0A6B3SRA5</accession>
<dbReference type="EMBL" id="JAAIVB010000038">
    <property type="protein sequence ID" value="NEX61865.1"/>
    <property type="molecule type" value="Genomic_DNA"/>
</dbReference>
<dbReference type="AlphaFoldDB" id="A0A6B3SRA5"/>
<dbReference type="RefSeq" id="WP_163963558.1">
    <property type="nucleotide sequence ID" value="NZ_JAAIVB010000038.1"/>
</dbReference>
<dbReference type="Proteomes" id="UP000482155">
    <property type="component" value="Unassembled WGS sequence"/>
</dbReference>
<dbReference type="Gene3D" id="3.50.50.60">
    <property type="entry name" value="FAD/NAD(P)-binding domain"/>
    <property type="match status" value="1"/>
</dbReference>
<keyword evidence="2" id="KW-1185">Reference proteome</keyword>
<evidence type="ECO:0000313" key="2">
    <source>
        <dbReference type="Proteomes" id="UP000482155"/>
    </source>
</evidence>
<dbReference type="Pfam" id="PF13450">
    <property type="entry name" value="NAD_binding_8"/>
    <property type="match status" value="1"/>
</dbReference>
<dbReference type="InterPro" id="IPR036188">
    <property type="entry name" value="FAD/NAD-bd_sf"/>
</dbReference>
<name>A0A6B3SRA5_9BURK</name>
<protein>
    <submittedName>
        <fullName evidence="1">NAD(P)-binding protein</fullName>
    </submittedName>
</protein>
<evidence type="ECO:0000313" key="1">
    <source>
        <dbReference type="EMBL" id="NEX61865.1"/>
    </source>
</evidence>
<gene>
    <name evidence="1" type="ORF">G3574_12310</name>
</gene>
<organism evidence="1 2">
    <name type="scientific">Noviherbaspirillum galbum</name>
    <dbReference type="NCBI Taxonomy" id="2709383"/>
    <lineage>
        <taxon>Bacteria</taxon>
        <taxon>Pseudomonadati</taxon>
        <taxon>Pseudomonadota</taxon>
        <taxon>Betaproteobacteria</taxon>
        <taxon>Burkholderiales</taxon>
        <taxon>Oxalobacteraceae</taxon>
        <taxon>Noviherbaspirillum</taxon>
    </lineage>
</organism>
<reference evidence="1 2" key="1">
    <citation type="submission" date="2020-02" db="EMBL/GenBank/DDBJ databases">
        <authorList>
            <person name="Kim M.K."/>
        </authorList>
    </citation>
    <scope>NUCLEOTIDE SEQUENCE [LARGE SCALE GENOMIC DNA]</scope>
    <source>
        <strain evidence="1 2">17J57-3</strain>
    </source>
</reference>
<proteinExistence type="predicted"/>